<dbReference type="AlphaFoldDB" id="A0A317ZF95"/>
<dbReference type="RefSeq" id="WP_110132284.1">
    <property type="nucleotide sequence ID" value="NZ_QHJQ01000022.1"/>
</dbReference>
<sequence>MEKDEYISEVLKVLDSHSAEIKGKFEDALDSLPPKAVAVEVNVFSDQDGEGFLTIRVSLDGPDLYVLNKKIEEKACLFDTVMGSDGFEPPLPMLDPFDIEFDSPDILVDTATRWLHKELSQTNLSKVNLPITILNPEGYGTVGAIKLNG</sequence>
<dbReference type="Pfam" id="PF19926">
    <property type="entry name" value="DUF6389"/>
    <property type="match status" value="1"/>
</dbReference>
<reference evidence="1 2" key="1">
    <citation type="submission" date="2018-05" db="EMBL/GenBank/DDBJ databases">
        <title>Coraliomargarita sinensis sp. nov., isolated from a marine solar saltern.</title>
        <authorList>
            <person name="Zhou L.Y."/>
        </authorList>
    </citation>
    <scope>NUCLEOTIDE SEQUENCE [LARGE SCALE GENOMIC DNA]</scope>
    <source>
        <strain evidence="1 2">WN38</strain>
    </source>
</reference>
<evidence type="ECO:0000313" key="2">
    <source>
        <dbReference type="Proteomes" id="UP000247099"/>
    </source>
</evidence>
<dbReference type="InParanoid" id="A0A317ZF95"/>
<keyword evidence="2" id="KW-1185">Reference proteome</keyword>
<dbReference type="OrthoDB" id="1440810at2"/>
<dbReference type="InterPro" id="IPR045661">
    <property type="entry name" value="DUF6389"/>
</dbReference>
<protein>
    <submittedName>
        <fullName evidence="1">Uncharacterized protein</fullName>
    </submittedName>
</protein>
<accession>A0A317ZF95</accession>
<proteinExistence type="predicted"/>
<evidence type="ECO:0000313" key="1">
    <source>
        <dbReference type="EMBL" id="PXA02843.1"/>
    </source>
</evidence>
<dbReference type="Proteomes" id="UP000247099">
    <property type="component" value="Unassembled WGS sequence"/>
</dbReference>
<gene>
    <name evidence="1" type="ORF">DDZ13_15050</name>
</gene>
<name>A0A317ZF95_9BACT</name>
<dbReference type="EMBL" id="QHJQ01000022">
    <property type="protein sequence ID" value="PXA02843.1"/>
    <property type="molecule type" value="Genomic_DNA"/>
</dbReference>
<organism evidence="1 2">
    <name type="scientific">Coraliomargarita sinensis</name>
    <dbReference type="NCBI Taxonomy" id="2174842"/>
    <lineage>
        <taxon>Bacteria</taxon>
        <taxon>Pseudomonadati</taxon>
        <taxon>Verrucomicrobiota</taxon>
        <taxon>Opitutia</taxon>
        <taxon>Puniceicoccales</taxon>
        <taxon>Coraliomargaritaceae</taxon>
        <taxon>Coraliomargarita</taxon>
    </lineage>
</organism>
<comment type="caution">
    <text evidence="1">The sequence shown here is derived from an EMBL/GenBank/DDBJ whole genome shotgun (WGS) entry which is preliminary data.</text>
</comment>